<dbReference type="PANTHER" id="PTHR43384">
    <property type="entry name" value="SEPTUM SITE-DETERMINING PROTEIN MIND HOMOLOG, CHLOROPLASTIC-RELATED"/>
    <property type="match status" value="1"/>
</dbReference>
<keyword evidence="3" id="KW-0966">Cell projection</keyword>
<keyword evidence="4" id="KW-1185">Reference proteome</keyword>
<dbReference type="SUPFAM" id="SSF52540">
    <property type="entry name" value="P-loop containing nucleoside triphosphate hydrolases"/>
    <property type="match status" value="1"/>
</dbReference>
<keyword evidence="2" id="KW-0067">ATP-binding</keyword>
<name>A0A542ZGH5_9MICO</name>
<organism evidence="3 4">
    <name type="scientific">Oryzihumus leptocrescens</name>
    <dbReference type="NCBI Taxonomy" id="297536"/>
    <lineage>
        <taxon>Bacteria</taxon>
        <taxon>Bacillati</taxon>
        <taxon>Actinomycetota</taxon>
        <taxon>Actinomycetes</taxon>
        <taxon>Micrococcales</taxon>
        <taxon>Intrasporangiaceae</taxon>
        <taxon>Oryzihumus</taxon>
    </lineage>
</organism>
<dbReference type="GO" id="GO:0051782">
    <property type="term" value="P:negative regulation of cell division"/>
    <property type="evidence" value="ECO:0007669"/>
    <property type="project" value="TreeGrafter"/>
</dbReference>
<evidence type="ECO:0000256" key="2">
    <source>
        <dbReference type="ARBA" id="ARBA00022840"/>
    </source>
</evidence>
<dbReference type="GO" id="GO:0016887">
    <property type="term" value="F:ATP hydrolysis activity"/>
    <property type="evidence" value="ECO:0007669"/>
    <property type="project" value="TreeGrafter"/>
</dbReference>
<gene>
    <name evidence="3" type="ORF">FB474_0802</name>
</gene>
<dbReference type="Proteomes" id="UP000319514">
    <property type="component" value="Unassembled WGS sequence"/>
</dbReference>
<reference evidence="3 4" key="1">
    <citation type="submission" date="2019-06" db="EMBL/GenBank/DDBJ databases">
        <title>Sequencing the genomes of 1000 actinobacteria strains.</title>
        <authorList>
            <person name="Klenk H.-P."/>
        </authorList>
    </citation>
    <scope>NUCLEOTIDE SEQUENCE [LARGE SCALE GENOMIC DNA]</scope>
    <source>
        <strain evidence="3 4">DSM 18082</strain>
    </source>
</reference>
<dbReference type="Gene3D" id="3.40.50.300">
    <property type="entry name" value="P-loop containing nucleotide triphosphate hydrolases"/>
    <property type="match status" value="1"/>
</dbReference>
<dbReference type="OrthoDB" id="3217709at2"/>
<dbReference type="GO" id="GO:0009898">
    <property type="term" value="C:cytoplasmic side of plasma membrane"/>
    <property type="evidence" value="ECO:0007669"/>
    <property type="project" value="TreeGrafter"/>
</dbReference>
<comment type="caution">
    <text evidence="3">The sequence shown here is derived from an EMBL/GenBank/DDBJ whole genome shotgun (WGS) entry which is preliminary data.</text>
</comment>
<dbReference type="AlphaFoldDB" id="A0A542ZGH5"/>
<dbReference type="InterPro" id="IPR050625">
    <property type="entry name" value="ParA/MinD_ATPase"/>
</dbReference>
<dbReference type="EMBL" id="VFOQ01000001">
    <property type="protein sequence ID" value="TQL59448.1"/>
    <property type="molecule type" value="Genomic_DNA"/>
</dbReference>
<proteinExistence type="predicted"/>
<keyword evidence="3" id="KW-0282">Flagellum</keyword>
<evidence type="ECO:0000313" key="4">
    <source>
        <dbReference type="Proteomes" id="UP000319514"/>
    </source>
</evidence>
<evidence type="ECO:0000256" key="1">
    <source>
        <dbReference type="ARBA" id="ARBA00022741"/>
    </source>
</evidence>
<protein>
    <submittedName>
        <fullName evidence="3">MinD-like ATPase involved in chromosome partitioning or flagellar assembly</fullName>
    </submittedName>
</protein>
<sequence length="427" mass="44107">MRAVLTAVSDRYEAGLVTAIERSRELVVARRCADLADLLAAASAGLARVALVSGELRELDRSALDHLARAGVAVVGVHGPADEVSETRLRQLGLDVVVAADADTEALEGACVAVLQTAAADAPVADADWVPGSAEAEPDGVGRAEGRVVAVWGPTGAPGRTTVAVTVAAELAASGTPTLLVDADTYGGCVAQTLSLLDEAPGLAAAVRAAEHGTLDVAALARLAPEVTPGLRVLTGLPTAERWPEIGAAALERVLTLARQVTAVTVVDCGFSLEDDEELSYDTLAPRRNAPTLTALSLADTVLAVGAGEPIGLQRLVRGLRALGALPCPDPVVVVNRVRAEAVGWHPERRIRDALQRFAGVRSPYLVPDDRSALDAALLSGRTLTEEAPGSPARLALAELAGSLAPAGDPVSRRERRARRRWVAGPV</sequence>
<dbReference type="InterPro" id="IPR027417">
    <property type="entry name" value="P-loop_NTPase"/>
</dbReference>
<keyword evidence="3" id="KW-0969">Cilium</keyword>
<keyword evidence="1" id="KW-0547">Nucleotide-binding</keyword>
<dbReference type="RefSeq" id="WP_141787469.1">
    <property type="nucleotide sequence ID" value="NZ_VFOQ01000001.1"/>
</dbReference>
<evidence type="ECO:0000313" key="3">
    <source>
        <dbReference type="EMBL" id="TQL59448.1"/>
    </source>
</evidence>
<accession>A0A542ZGH5</accession>
<dbReference type="GO" id="GO:0005524">
    <property type="term" value="F:ATP binding"/>
    <property type="evidence" value="ECO:0007669"/>
    <property type="project" value="UniProtKB-KW"/>
</dbReference>
<dbReference type="PANTHER" id="PTHR43384:SF6">
    <property type="entry name" value="SEPTUM SITE-DETERMINING PROTEIN MIND HOMOLOG, CHLOROPLASTIC"/>
    <property type="match status" value="1"/>
</dbReference>
<dbReference type="GO" id="GO:0005829">
    <property type="term" value="C:cytosol"/>
    <property type="evidence" value="ECO:0007669"/>
    <property type="project" value="TreeGrafter"/>
</dbReference>